<dbReference type="InParanoid" id="H0EDM0"/>
<organism evidence="2 3">
    <name type="scientific">Glarea lozoyensis (strain ATCC 74030 / MF5533)</name>
    <dbReference type="NCBI Taxonomy" id="1104152"/>
    <lineage>
        <taxon>Eukaryota</taxon>
        <taxon>Fungi</taxon>
        <taxon>Dikarya</taxon>
        <taxon>Ascomycota</taxon>
        <taxon>Pezizomycotina</taxon>
        <taxon>Leotiomycetes</taxon>
        <taxon>Helotiales</taxon>
        <taxon>Helotiaceae</taxon>
        <taxon>Glarea</taxon>
    </lineage>
</organism>
<proteinExistence type="predicted"/>
<evidence type="ECO:0000313" key="3">
    <source>
        <dbReference type="Proteomes" id="UP000005446"/>
    </source>
</evidence>
<feature type="region of interest" description="Disordered" evidence="1">
    <location>
        <begin position="1"/>
        <end position="54"/>
    </location>
</feature>
<evidence type="ECO:0000256" key="1">
    <source>
        <dbReference type="SAM" id="MobiDB-lite"/>
    </source>
</evidence>
<dbReference type="HOGENOM" id="CLU_103427_0_0_1"/>
<comment type="caution">
    <text evidence="2">The sequence shown here is derived from an EMBL/GenBank/DDBJ whole genome shotgun (WGS) entry which is preliminary data.</text>
</comment>
<name>H0EDM0_GLAL7</name>
<protein>
    <submittedName>
        <fullName evidence="2">Uncharacterized protein</fullName>
    </submittedName>
</protein>
<reference evidence="2 3" key="1">
    <citation type="journal article" date="2012" name="Eukaryot. Cell">
        <title>Genome sequence of the fungus Glarea lozoyensis: the first genome sequence of a species from the Helotiaceae family.</title>
        <authorList>
            <person name="Youssar L."/>
            <person name="Gruening B.A."/>
            <person name="Erxleben A."/>
            <person name="Guenther S."/>
            <person name="Huettel W."/>
        </authorList>
    </citation>
    <scope>NUCLEOTIDE SEQUENCE [LARGE SCALE GENOMIC DNA]</scope>
    <source>
        <strain evidence="3">ATCC 74030 / MF5533</strain>
    </source>
</reference>
<sequence>MDFTDEEINSHPKKTPQKQTPNKVTKRPQKTSSAANTPSSAKFATASPKPNSLSEIQPYDRLLLDGRAANPPVSWKELEVQYRAAGGLTTGANTLRVNQYSMLLALGEEMSKEEIADLVVSEAAVMAEFEKEKWAKVAAHMKGIRGEKNWNAKFLKKTFASLPKGGI</sequence>
<accession>H0EDM0</accession>
<dbReference type="EMBL" id="AGUE01000010">
    <property type="protein sequence ID" value="EHL03260.1"/>
    <property type="molecule type" value="Genomic_DNA"/>
</dbReference>
<gene>
    <name evidence="2" type="ORF">M7I_0475</name>
</gene>
<dbReference type="OrthoDB" id="10290620at2759"/>
<evidence type="ECO:0000313" key="2">
    <source>
        <dbReference type="EMBL" id="EHL03260.1"/>
    </source>
</evidence>
<keyword evidence="3" id="KW-1185">Reference proteome</keyword>
<dbReference type="AlphaFoldDB" id="H0EDM0"/>
<dbReference type="Proteomes" id="UP000005446">
    <property type="component" value="Unassembled WGS sequence"/>
</dbReference>
<feature type="compositionally biased region" description="Polar residues" evidence="1">
    <location>
        <begin position="30"/>
        <end position="54"/>
    </location>
</feature>